<accession>D1FKC3</accession>
<feature type="transmembrane region" description="Helical" evidence="1">
    <location>
        <begin position="58"/>
        <end position="81"/>
    </location>
</feature>
<keyword evidence="1" id="KW-1133">Transmembrane helix</keyword>
<feature type="transmembrane region" description="Helical" evidence="1">
    <location>
        <begin position="6"/>
        <end position="23"/>
    </location>
</feature>
<dbReference type="EMBL" id="JF816396">
    <property type="protein sequence ID" value="AEG67047.1"/>
    <property type="molecule type" value="Genomic_DNA"/>
</dbReference>
<evidence type="ECO:0000313" key="2">
    <source>
        <dbReference type="EMBL" id="ACD70320.1"/>
    </source>
</evidence>
<feature type="transmembrane region" description="Helical" evidence="1">
    <location>
        <begin position="35"/>
        <end position="52"/>
    </location>
</feature>
<organism evidence="2">
    <name type="scientific">Ceratosolen solmsi</name>
    <dbReference type="NCBI Taxonomy" id="142686"/>
    <lineage>
        <taxon>Eukaryota</taxon>
        <taxon>Metazoa</taxon>
        <taxon>Ecdysozoa</taxon>
        <taxon>Arthropoda</taxon>
        <taxon>Hexapoda</taxon>
        <taxon>Insecta</taxon>
        <taxon>Pterygota</taxon>
        <taxon>Neoptera</taxon>
        <taxon>Endopterygota</taxon>
        <taxon>Hymenoptera</taxon>
        <taxon>Apocrita</taxon>
        <taxon>Proctotrupomorpha</taxon>
        <taxon>Chalcidoidea</taxon>
        <taxon>Agaonidae</taxon>
        <taxon>Agaoninae</taxon>
        <taxon>Ceratosolen</taxon>
    </lineage>
</organism>
<reference evidence="3" key="2">
    <citation type="submission" date="2011-04" db="EMBL/GenBank/DDBJ databases">
        <title>Extreme intra-specific mitochondrial DNA divergence associated with Wolbachia infection in the fig wasp Ceratosolen solmsi (Hymenoptera: Agaonidae): a recent infection event and speciation impetus?</title>
        <authorList>
            <person name="Xiao J.-H."/>
            <person name="Wang N.-X."/>
            <person name="Huang D.-W."/>
        </authorList>
    </citation>
    <scope>NUCLEOTIDE SEQUENCE</scope>
    <source>
        <strain evidence="3">CeraIn-1</strain>
    </source>
</reference>
<keyword evidence="1" id="KW-0472">Membrane</keyword>
<keyword evidence="1" id="KW-0812">Transmembrane</keyword>
<protein>
    <submittedName>
        <fullName evidence="2">NADH dehydrogenase subunit 6</fullName>
    </submittedName>
</protein>
<reference evidence="2" key="1">
    <citation type="submission" date="2007-11" db="EMBL/GenBank/DDBJ databases">
        <title>Partial mitochondrial genome of the pollinating fig wasp of Ficus hispida, Ceratosolen solmsi (Apocrita: Chalcidoidea: Agaonidae), evidence of rearranged mitochondrial genome within the Apocrita (Insecta: Hymenoptera).</title>
        <authorList>
            <person name="Chen L.-L."/>
            <person name="Jiang Z.-F."/>
            <person name="Hu H.-Y."/>
            <person name="Niu L.-M."/>
            <person name="Huang D.-W."/>
        </authorList>
    </citation>
    <scope>NUCLEOTIDE SEQUENCE</scope>
</reference>
<name>D1FKC3_9HYME</name>
<dbReference type="EMBL" id="AH016005">
    <property type="protein sequence ID" value="ACD70320.1"/>
    <property type="molecule type" value="Genomic_DNA"/>
</dbReference>
<feature type="transmembrane region" description="Helical" evidence="1">
    <location>
        <begin position="156"/>
        <end position="176"/>
    </location>
</feature>
<proteinExistence type="predicted"/>
<keyword evidence="2" id="KW-0496">Mitochondrion</keyword>
<evidence type="ECO:0000313" key="3">
    <source>
        <dbReference type="EMBL" id="AEG67047.1"/>
    </source>
</evidence>
<evidence type="ECO:0000256" key="1">
    <source>
        <dbReference type="SAM" id="Phobius"/>
    </source>
</evidence>
<dbReference type="AlphaFoldDB" id="D1FKC3"/>
<gene>
    <name evidence="2" type="primary">ND6</name>
</gene>
<geneLocation type="mitochondrion" evidence="2"/>
<sequence>MKTTTIILIIPMMLNLLMLMLMLMAHPNKLTSPSFNGIIILLISCVGLYSIAMYTVSVILPSIIFLAFVGGIMVVMMYFACFIDNEKVPQLNLQKILSIFFMLSLFMYLSYNNMKIYLPYIPDNMSTISIMEMIHTGSMTNYTKLSNIYLWENSPILMYLVLFMVFCFITMTKMCLTNKYKNIRKM</sequence>
<feature type="transmembrane region" description="Helical" evidence="1">
    <location>
        <begin position="93"/>
        <end position="111"/>
    </location>
</feature>